<dbReference type="EMBL" id="JAPTMU010000301">
    <property type="protein sequence ID" value="KAJ4919367.1"/>
    <property type="molecule type" value="Genomic_DNA"/>
</dbReference>
<evidence type="ECO:0000313" key="2">
    <source>
        <dbReference type="Proteomes" id="UP001219934"/>
    </source>
</evidence>
<evidence type="ECO:0000313" key="1">
    <source>
        <dbReference type="EMBL" id="KAJ4919367.1"/>
    </source>
</evidence>
<name>A0AAD6A6Y9_9TELE</name>
<organism evidence="1 2">
    <name type="scientific">Pogonophryne albipinna</name>
    <dbReference type="NCBI Taxonomy" id="1090488"/>
    <lineage>
        <taxon>Eukaryota</taxon>
        <taxon>Metazoa</taxon>
        <taxon>Chordata</taxon>
        <taxon>Craniata</taxon>
        <taxon>Vertebrata</taxon>
        <taxon>Euteleostomi</taxon>
        <taxon>Actinopterygii</taxon>
        <taxon>Neopterygii</taxon>
        <taxon>Teleostei</taxon>
        <taxon>Neoteleostei</taxon>
        <taxon>Acanthomorphata</taxon>
        <taxon>Eupercaria</taxon>
        <taxon>Perciformes</taxon>
        <taxon>Notothenioidei</taxon>
        <taxon>Pogonophryne</taxon>
    </lineage>
</organism>
<dbReference type="Gene3D" id="1.10.533.10">
    <property type="entry name" value="Death Domain, Fas"/>
    <property type="match status" value="1"/>
</dbReference>
<proteinExistence type="predicted"/>
<gene>
    <name evidence="1" type="ORF">JOQ06_013887</name>
</gene>
<dbReference type="Proteomes" id="UP001219934">
    <property type="component" value="Unassembled WGS sequence"/>
</dbReference>
<accession>A0AAD6A6Y9</accession>
<dbReference type="InterPro" id="IPR011029">
    <property type="entry name" value="DEATH-like_dom_sf"/>
</dbReference>
<protein>
    <submittedName>
        <fullName evidence="1">Uncharacterized protein</fullName>
    </submittedName>
</protein>
<keyword evidence="2" id="KW-1185">Reference proteome</keyword>
<sequence>MLECGMQEQDRRALQRNTAVLCKQLVVDELLIQLLQADSILTESMAEVIM</sequence>
<reference evidence="1" key="1">
    <citation type="submission" date="2022-11" db="EMBL/GenBank/DDBJ databases">
        <title>Chromosome-level genome of Pogonophryne albipinna.</title>
        <authorList>
            <person name="Jo E."/>
        </authorList>
    </citation>
    <scope>NUCLEOTIDE SEQUENCE</scope>
    <source>
        <strain evidence="1">SGF0006</strain>
        <tissue evidence="1">Muscle</tissue>
    </source>
</reference>
<feature type="non-terminal residue" evidence="1">
    <location>
        <position position="50"/>
    </location>
</feature>
<dbReference type="AlphaFoldDB" id="A0AAD6A6Y9"/>
<comment type="caution">
    <text evidence="1">The sequence shown here is derived from an EMBL/GenBank/DDBJ whole genome shotgun (WGS) entry which is preliminary data.</text>
</comment>
<dbReference type="SUPFAM" id="SSF47986">
    <property type="entry name" value="DEATH domain"/>
    <property type="match status" value="1"/>
</dbReference>